<keyword evidence="2 5" id="KW-0378">Hydrolase</keyword>
<protein>
    <submittedName>
        <fullName evidence="5">Alpha/beta hydrolase</fullName>
    </submittedName>
</protein>
<dbReference type="Proteomes" id="UP001501509">
    <property type="component" value="Unassembled WGS sequence"/>
</dbReference>
<comment type="caution">
    <text evidence="5">The sequence shown here is derived from an EMBL/GenBank/DDBJ whole genome shotgun (WGS) entry which is preliminary data.</text>
</comment>
<reference evidence="6" key="1">
    <citation type="journal article" date="2019" name="Int. J. Syst. Evol. Microbiol.">
        <title>The Global Catalogue of Microorganisms (GCM) 10K type strain sequencing project: providing services to taxonomists for standard genome sequencing and annotation.</title>
        <authorList>
            <consortium name="The Broad Institute Genomics Platform"/>
            <consortium name="The Broad Institute Genome Sequencing Center for Infectious Disease"/>
            <person name="Wu L."/>
            <person name="Ma J."/>
        </authorList>
    </citation>
    <scope>NUCLEOTIDE SEQUENCE [LARGE SCALE GENOMIC DNA]</scope>
    <source>
        <strain evidence="6">JCM 6833</strain>
    </source>
</reference>
<dbReference type="InterPro" id="IPR051601">
    <property type="entry name" value="Serine_prot/Carboxylest_S33"/>
</dbReference>
<proteinExistence type="inferred from homology"/>
<name>A0ABP6CI65_9ACTN</name>
<comment type="similarity">
    <text evidence="1">Belongs to the peptidase S33 family.</text>
</comment>
<dbReference type="GO" id="GO:0016787">
    <property type="term" value="F:hydrolase activity"/>
    <property type="evidence" value="ECO:0007669"/>
    <property type="project" value="UniProtKB-KW"/>
</dbReference>
<dbReference type="Gene3D" id="3.40.50.1820">
    <property type="entry name" value="alpha/beta hydrolase"/>
    <property type="match status" value="1"/>
</dbReference>
<keyword evidence="3" id="KW-0732">Signal</keyword>
<feature type="chain" id="PRO_5045866615" evidence="3">
    <location>
        <begin position="31"/>
        <end position="506"/>
    </location>
</feature>
<evidence type="ECO:0000259" key="4">
    <source>
        <dbReference type="Pfam" id="PF08386"/>
    </source>
</evidence>
<evidence type="ECO:0000313" key="5">
    <source>
        <dbReference type="EMBL" id="GAA2614534.1"/>
    </source>
</evidence>
<dbReference type="PANTHER" id="PTHR43248">
    <property type="entry name" value="2-SUCCINYL-6-HYDROXY-2,4-CYCLOHEXADIENE-1-CARBOXYLATE SYNTHASE"/>
    <property type="match status" value="1"/>
</dbReference>
<dbReference type="RefSeq" id="WP_344545514.1">
    <property type="nucleotide sequence ID" value="NZ_BAAATD010000008.1"/>
</dbReference>
<feature type="signal peptide" evidence="3">
    <location>
        <begin position="1"/>
        <end position="30"/>
    </location>
</feature>
<gene>
    <name evidence="5" type="ORF">GCM10010411_56840</name>
</gene>
<sequence length="506" mass="54156">MLKASSAARRAALWCTGAATAITAGVVVPAAGTASAAASTATPAPATAVQWSPCKPDTPEWAAWKGSECATLRLPVDWARPDGPTFELAIARRTADPAVRAGTLVFGPGGPGDSGVERVGKGHARFSPEVRRRFDIVSFDPRGVGGSSPVTCSPELLAERPSPNLTSQADFDATVAYNKRLRADCRANTKPVGIVDHLDSGQTVRDLEAIRVALGEKKLTFHGSSYGTMLGAQYAETYPRNVRAMVLESVMDHSVPTTRAFLKTGAAAGQDLFDEFVKWCEADAGCALRDRDVRAVWKELRAKADRGELATPPRLAGRLGPRLTSSDLVNLVAFRAFYQADFALLANDIVDMETREASGPPPRLSPLPSAVPVFCADWRLPVRDHREYASLVRRMNRTAPDMPNLLPLRLMASCLGVPTANPQHRLKPPARIGPPVLLVNAAHDPATPHRWAASVARQFGRKGVLVTYDGWGHGSATDGPCMTNAVDDYLIDLKVPARGTHCPAVS</sequence>
<dbReference type="InterPro" id="IPR013595">
    <property type="entry name" value="Pept_S33_TAP-like_C"/>
</dbReference>
<evidence type="ECO:0000256" key="3">
    <source>
        <dbReference type="SAM" id="SignalP"/>
    </source>
</evidence>
<evidence type="ECO:0000256" key="2">
    <source>
        <dbReference type="ARBA" id="ARBA00022801"/>
    </source>
</evidence>
<feature type="domain" description="Peptidase S33 tripeptidyl aminopeptidase-like C-terminal" evidence="4">
    <location>
        <begin position="411"/>
        <end position="502"/>
    </location>
</feature>
<dbReference type="InterPro" id="IPR029058">
    <property type="entry name" value="AB_hydrolase_fold"/>
</dbReference>
<organism evidence="5 6">
    <name type="scientific">Actinomadura fulvescens</name>
    <dbReference type="NCBI Taxonomy" id="46160"/>
    <lineage>
        <taxon>Bacteria</taxon>
        <taxon>Bacillati</taxon>
        <taxon>Actinomycetota</taxon>
        <taxon>Actinomycetes</taxon>
        <taxon>Streptosporangiales</taxon>
        <taxon>Thermomonosporaceae</taxon>
        <taxon>Actinomadura</taxon>
    </lineage>
</organism>
<keyword evidence="6" id="KW-1185">Reference proteome</keyword>
<dbReference type="EMBL" id="BAAATD010000008">
    <property type="protein sequence ID" value="GAA2614534.1"/>
    <property type="molecule type" value="Genomic_DNA"/>
</dbReference>
<dbReference type="Pfam" id="PF08386">
    <property type="entry name" value="Abhydrolase_4"/>
    <property type="match status" value="1"/>
</dbReference>
<dbReference type="PANTHER" id="PTHR43248:SF25">
    <property type="entry name" value="AB HYDROLASE-1 DOMAIN-CONTAINING PROTEIN-RELATED"/>
    <property type="match status" value="1"/>
</dbReference>
<dbReference type="SUPFAM" id="SSF53474">
    <property type="entry name" value="alpha/beta-Hydrolases"/>
    <property type="match status" value="1"/>
</dbReference>
<accession>A0ABP6CI65</accession>
<evidence type="ECO:0000256" key="1">
    <source>
        <dbReference type="ARBA" id="ARBA00010088"/>
    </source>
</evidence>
<evidence type="ECO:0000313" key="6">
    <source>
        <dbReference type="Proteomes" id="UP001501509"/>
    </source>
</evidence>